<keyword evidence="3 8" id="KW-0547">Nucleotide-binding</keyword>
<evidence type="ECO:0000256" key="2">
    <source>
        <dbReference type="ARBA" id="ARBA00022679"/>
    </source>
</evidence>
<dbReference type="InterPro" id="IPR008271">
    <property type="entry name" value="Ser/Thr_kinase_AS"/>
</dbReference>
<comment type="caution">
    <text evidence="12">The sequence shown here is derived from an EMBL/GenBank/DDBJ whole genome shotgun (WGS) entry which is preliminary data.</text>
</comment>
<dbReference type="PROSITE" id="PS00107">
    <property type="entry name" value="PROTEIN_KINASE_ATP"/>
    <property type="match status" value="1"/>
</dbReference>
<dbReference type="AlphaFoldDB" id="A0AA39QMW1"/>
<dbReference type="PROSITE" id="PS00108">
    <property type="entry name" value="PROTEIN_KINASE_ST"/>
    <property type="match status" value="1"/>
</dbReference>
<dbReference type="Gene3D" id="3.30.200.20">
    <property type="entry name" value="Phosphorylase Kinase, domain 1"/>
    <property type="match status" value="1"/>
</dbReference>
<keyword evidence="1 9" id="KW-0723">Serine/threonine-protein kinase</keyword>
<dbReference type="InterPro" id="IPR011009">
    <property type="entry name" value="Kinase-like_dom_sf"/>
</dbReference>
<dbReference type="Pfam" id="PF00069">
    <property type="entry name" value="Pkinase"/>
    <property type="match status" value="1"/>
</dbReference>
<proteinExistence type="inferred from homology"/>
<accession>A0AA39QMW1</accession>
<name>A0AA39QMW1_9AGAR</name>
<dbReference type="SMART" id="SM00220">
    <property type="entry name" value="S_TKc"/>
    <property type="match status" value="1"/>
</dbReference>
<evidence type="ECO:0000313" key="13">
    <source>
        <dbReference type="Proteomes" id="UP001175228"/>
    </source>
</evidence>
<feature type="domain" description="Protein kinase" evidence="11">
    <location>
        <begin position="140"/>
        <end position="413"/>
    </location>
</feature>
<evidence type="ECO:0000256" key="4">
    <source>
        <dbReference type="ARBA" id="ARBA00022777"/>
    </source>
</evidence>
<evidence type="ECO:0000256" key="9">
    <source>
        <dbReference type="RuleBase" id="RU000304"/>
    </source>
</evidence>
<gene>
    <name evidence="12" type="ORF">EDD18DRAFT_1126148</name>
</gene>
<dbReference type="SUPFAM" id="SSF56112">
    <property type="entry name" value="Protein kinase-like (PK-like)"/>
    <property type="match status" value="1"/>
</dbReference>
<feature type="binding site" evidence="8">
    <location>
        <position position="169"/>
    </location>
    <ligand>
        <name>ATP</name>
        <dbReference type="ChEBI" id="CHEBI:30616"/>
    </ligand>
</feature>
<evidence type="ECO:0000256" key="7">
    <source>
        <dbReference type="ARBA" id="ARBA00038999"/>
    </source>
</evidence>
<keyword evidence="2" id="KW-0808">Transferase</keyword>
<comment type="similarity">
    <text evidence="6">Belongs to the protein kinase superfamily. STE Ser/Thr protein kinase family. MAP kinase kinase subfamily.</text>
</comment>
<dbReference type="Gene3D" id="1.10.510.10">
    <property type="entry name" value="Transferase(Phosphotransferase) domain 1"/>
    <property type="match status" value="1"/>
</dbReference>
<evidence type="ECO:0000256" key="10">
    <source>
        <dbReference type="SAM" id="MobiDB-lite"/>
    </source>
</evidence>
<dbReference type="PANTHER" id="PTHR48013:SF25">
    <property type="entry name" value="MAP KINASE KINASE PBS2"/>
    <property type="match status" value="1"/>
</dbReference>
<evidence type="ECO:0000256" key="1">
    <source>
        <dbReference type="ARBA" id="ARBA00022527"/>
    </source>
</evidence>
<keyword evidence="13" id="KW-1185">Reference proteome</keyword>
<dbReference type="PANTHER" id="PTHR48013">
    <property type="entry name" value="DUAL SPECIFICITY MITOGEN-ACTIVATED PROTEIN KINASE KINASE 5-RELATED"/>
    <property type="match status" value="1"/>
</dbReference>
<feature type="region of interest" description="Disordered" evidence="10">
    <location>
        <begin position="28"/>
        <end position="62"/>
    </location>
</feature>
<dbReference type="PROSITE" id="PS50011">
    <property type="entry name" value="PROTEIN_KINASE_DOM"/>
    <property type="match status" value="1"/>
</dbReference>
<dbReference type="GO" id="GO:0004708">
    <property type="term" value="F:MAP kinase kinase activity"/>
    <property type="evidence" value="ECO:0007669"/>
    <property type="project" value="UniProtKB-EC"/>
</dbReference>
<dbReference type="GO" id="GO:0071474">
    <property type="term" value="P:cellular hyperosmotic response"/>
    <property type="evidence" value="ECO:0007669"/>
    <property type="project" value="TreeGrafter"/>
</dbReference>
<dbReference type="InterPro" id="IPR017441">
    <property type="entry name" value="Protein_kinase_ATP_BS"/>
</dbReference>
<keyword evidence="4 12" id="KW-0418">Kinase</keyword>
<dbReference type="EC" id="2.7.12.2" evidence="7"/>
<protein>
    <recommendedName>
        <fullName evidence="7">mitogen-activated protein kinase kinase</fullName>
        <ecNumber evidence="7">2.7.12.2</ecNumber>
    </recommendedName>
</protein>
<evidence type="ECO:0000256" key="6">
    <source>
        <dbReference type="ARBA" id="ARBA00038035"/>
    </source>
</evidence>
<evidence type="ECO:0000313" key="12">
    <source>
        <dbReference type="EMBL" id="KAK0504741.1"/>
    </source>
</evidence>
<dbReference type="GO" id="GO:0005524">
    <property type="term" value="F:ATP binding"/>
    <property type="evidence" value="ECO:0007669"/>
    <property type="project" value="UniProtKB-UniRule"/>
</dbReference>
<dbReference type="GO" id="GO:0004674">
    <property type="term" value="F:protein serine/threonine kinase activity"/>
    <property type="evidence" value="ECO:0007669"/>
    <property type="project" value="UniProtKB-KW"/>
</dbReference>
<evidence type="ECO:0000256" key="8">
    <source>
        <dbReference type="PROSITE-ProRule" id="PRU10141"/>
    </source>
</evidence>
<dbReference type="Proteomes" id="UP001175228">
    <property type="component" value="Unassembled WGS sequence"/>
</dbReference>
<sequence length="454" mass="49883">MSLLANPPPAVPIPPSLRAKMAAVANANAQNRPAGANPRSSSESQVPRGHSTAARGRTRPKPNMLLSDFDPIHFGGPQAAGLRAPIPNGPRLHAPVGTPFSAFSRMLDSSGALNVGGTQIHATGVIFSNGRSYSMAMKDLQIEEELGRGNYGTVRRAIHKPTKLQMAMKEIRLELDMNKLESIVRELEILQSAIAPNIVEFHGAFTVESCVYYLMEYMDAGSLDQLTSFEAGETYTVGNETVVWELVPEDVLARIAGSMVRGLKFLKDEREVMHRDVKPTNVLVNLKGQIKLCDFGVSKQLEKSLAKTNIGCQSYMAPERIHGETRGNLGAYTVAADVWSLGLSVIEIAMGKYPYPQESYQNVFAQLHYIINGDIPTLPDGYSNVACDWVARCLERSPNRRAAYTELLEHKFLKDEDKKVTDVAQWVAKAIKFRDTKRASRRSASGHADAHPRG</sequence>
<dbReference type="InterPro" id="IPR000719">
    <property type="entry name" value="Prot_kinase_dom"/>
</dbReference>
<organism evidence="12 13">
    <name type="scientific">Armillaria luteobubalina</name>
    <dbReference type="NCBI Taxonomy" id="153913"/>
    <lineage>
        <taxon>Eukaryota</taxon>
        <taxon>Fungi</taxon>
        <taxon>Dikarya</taxon>
        <taxon>Basidiomycota</taxon>
        <taxon>Agaricomycotina</taxon>
        <taxon>Agaricomycetes</taxon>
        <taxon>Agaricomycetidae</taxon>
        <taxon>Agaricales</taxon>
        <taxon>Marasmiineae</taxon>
        <taxon>Physalacriaceae</taxon>
        <taxon>Armillaria</taxon>
    </lineage>
</organism>
<dbReference type="FunFam" id="3.30.200.20:FF:000040">
    <property type="entry name" value="Dual specificity mitogen-activated protein kinase kinase"/>
    <property type="match status" value="1"/>
</dbReference>
<keyword evidence="5 8" id="KW-0067">ATP-binding</keyword>
<evidence type="ECO:0000256" key="5">
    <source>
        <dbReference type="ARBA" id="ARBA00022840"/>
    </source>
</evidence>
<evidence type="ECO:0000259" key="11">
    <source>
        <dbReference type="PROSITE" id="PS50011"/>
    </source>
</evidence>
<dbReference type="EMBL" id="JAUEPU010000002">
    <property type="protein sequence ID" value="KAK0504741.1"/>
    <property type="molecule type" value="Genomic_DNA"/>
</dbReference>
<reference evidence="12" key="1">
    <citation type="submission" date="2023-06" db="EMBL/GenBank/DDBJ databases">
        <authorList>
            <consortium name="Lawrence Berkeley National Laboratory"/>
            <person name="Ahrendt S."/>
            <person name="Sahu N."/>
            <person name="Indic B."/>
            <person name="Wong-Bajracharya J."/>
            <person name="Merenyi Z."/>
            <person name="Ke H.-M."/>
            <person name="Monk M."/>
            <person name="Kocsube S."/>
            <person name="Drula E."/>
            <person name="Lipzen A."/>
            <person name="Balint B."/>
            <person name="Henrissat B."/>
            <person name="Andreopoulos B."/>
            <person name="Martin F.M."/>
            <person name="Harder C.B."/>
            <person name="Rigling D."/>
            <person name="Ford K.L."/>
            <person name="Foster G.D."/>
            <person name="Pangilinan J."/>
            <person name="Papanicolaou A."/>
            <person name="Barry K."/>
            <person name="LaButti K."/>
            <person name="Viragh M."/>
            <person name="Koriabine M."/>
            <person name="Yan M."/>
            <person name="Riley R."/>
            <person name="Champramary S."/>
            <person name="Plett K.L."/>
            <person name="Tsai I.J."/>
            <person name="Slot J."/>
            <person name="Sipos G."/>
            <person name="Plett J."/>
            <person name="Nagy L.G."/>
            <person name="Grigoriev I.V."/>
        </authorList>
    </citation>
    <scope>NUCLEOTIDE SEQUENCE</scope>
    <source>
        <strain evidence="12">HWK02</strain>
    </source>
</reference>
<evidence type="ECO:0000256" key="3">
    <source>
        <dbReference type="ARBA" id="ARBA00022741"/>
    </source>
</evidence>